<dbReference type="PANTHER" id="PTHR33221">
    <property type="entry name" value="WINGED HELIX-TURN-HELIX TRANSCRIPTIONAL REGULATOR, RRF2 FAMILY"/>
    <property type="match status" value="1"/>
</dbReference>
<evidence type="ECO:0000313" key="2">
    <source>
        <dbReference type="EMBL" id="PIU02444.1"/>
    </source>
</evidence>
<accession>A0A2M6XBJ5</accession>
<dbReference type="GO" id="GO:0003700">
    <property type="term" value="F:DNA-binding transcription factor activity"/>
    <property type="evidence" value="ECO:0007669"/>
    <property type="project" value="TreeGrafter"/>
</dbReference>
<dbReference type="PROSITE" id="PS51197">
    <property type="entry name" value="HTH_RRF2_2"/>
    <property type="match status" value="1"/>
</dbReference>
<dbReference type="GO" id="GO:0003677">
    <property type="term" value="F:DNA binding"/>
    <property type="evidence" value="ECO:0007669"/>
    <property type="project" value="UniProtKB-KW"/>
</dbReference>
<name>A0A2M6XBJ5_9BACT</name>
<evidence type="ECO:0000256" key="1">
    <source>
        <dbReference type="ARBA" id="ARBA00023125"/>
    </source>
</evidence>
<proteinExistence type="predicted"/>
<dbReference type="EMBL" id="PEZK01000004">
    <property type="protein sequence ID" value="PIU02444.1"/>
    <property type="molecule type" value="Genomic_DNA"/>
</dbReference>
<evidence type="ECO:0000313" key="3">
    <source>
        <dbReference type="Proteomes" id="UP000231214"/>
    </source>
</evidence>
<dbReference type="InterPro" id="IPR000944">
    <property type="entry name" value="Tscrpt_reg_Rrf2"/>
</dbReference>
<dbReference type="AlphaFoldDB" id="A0A2M6XBJ5"/>
<dbReference type="Proteomes" id="UP000231214">
    <property type="component" value="Unassembled WGS sequence"/>
</dbReference>
<comment type="caution">
    <text evidence="2">The sequence shown here is derived from an EMBL/GenBank/DDBJ whole genome shotgun (WGS) entry which is preliminary data.</text>
</comment>
<dbReference type="PROSITE" id="PS01332">
    <property type="entry name" value="HTH_RRF2_1"/>
    <property type="match status" value="1"/>
</dbReference>
<dbReference type="InterPro" id="IPR030489">
    <property type="entry name" value="TR_Rrf2-type_CS"/>
</dbReference>
<dbReference type="Pfam" id="PF02082">
    <property type="entry name" value="Rrf2"/>
    <property type="match status" value="1"/>
</dbReference>
<organism evidence="2 3">
    <name type="scientific">Candidatus Shapirobacteria bacterium CG09_land_8_20_14_0_10_49_15</name>
    <dbReference type="NCBI Taxonomy" id="1974482"/>
    <lineage>
        <taxon>Bacteria</taxon>
        <taxon>Candidatus Shapironibacteriota</taxon>
    </lineage>
</organism>
<dbReference type="InterPro" id="IPR036388">
    <property type="entry name" value="WH-like_DNA-bd_sf"/>
</dbReference>
<keyword evidence="1" id="KW-0238">DNA-binding</keyword>
<dbReference type="NCBIfam" id="TIGR00738">
    <property type="entry name" value="rrf2_super"/>
    <property type="match status" value="1"/>
</dbReference>
<dbReference type="PANTHER" id="PTHR33221:SF5">
    <property type="entry name" value="HTH-TYPE TRANSCRIPTIONAL REGULATOR ISCR"/>
    <property type="match status" value="1"/>
</dbReference>
<protein>
    <submittedName>
        <fullName evidence="2">Rrf2 family transcriptional regulator</fullName>
    </submittedName>
</protein>
<sequence>MNMFNLSKKTDYGMELMIFLAKNQAGPISLRQIAKEKKLPFKFLEQVAASLREAGLIEAKEGRAGGYLLAKKPAKISVAAVVEVLEGPVELGACVACPHARQCGQQDVWHEVGDKVREMIKGKTLQDFLK</sequence>
<dbReference type="GO" id="GO:0005829">
    <property type="term" value="C:cytosol"/>
    <property type="evidence" value="ECO:0007669"/>
    <property type="project" value="TreeGrafter"/>
</dbReference>
<dbReference type="Gene3D" id="1.10.10.10">
    <property type="entry name" value="Winged helix-like DNA-binding domain superfamily/Winged helix DNA-binding domain"/>
    <property type="match status" value="1"/>
</dbReference>
<reference evidence="3" key="1">
    <citation type="submission" date="2017-09" db="EMBL/GenBank/DDBJ databases">
        <title>Depth-based differentiation of microbial function through sediment-hosted aquifers and enrichment of novel symbionts in the deep terrestrial subsurface.</title>
        <authorList>
            <person name="Probst A.J."/>
            <person name="Ladd B."/>
            <person name="Jarett J.K."/>
            <person name="Geller-Mcgrath D.E."/>
            <person name="Sieber C.M.K."/>
            <person name="Emerson J.B."/>
            <person name="Anantharaman K."/>
            <person name="Thomas B.C."/>
            <person name="Malmstrom R."/>
            <person name="Stieglmeier M."/>
            <person name="Klingl A."/>
            <person name="Woyke T."/>
            <person name="Ryan C.M."/>
            <person name="Banfield J.F."/>
        </authorList>
    </citation>
    <scope>NUCLEOTIDE SEQUENCE [LARGE SCALE GENOMIC DNA]</scope>
</reference>
<gene>
    <name evidence="2" type="ORF">COT66_00220</name>
</gene>
<dbReference type="InterPro" id="IPR036390">
    <property type="entry name" value="WH_DNA-bd_sf"/>
</dbReference>
<dbReference type="SUPFAM" id="SSF46785">
    <property type="entry name" value="Winged helix' DNA-binding domain"/>
    <property type="match status" value="1"/>
</dbReference>